<dbReference type="EMBL" id="CM037018">
    <property type="protein sequence ID" value="KAH7675295.1"/>
    <property type="molecule type" value="Genomic_DNA"/>
</dbReference>
<name>A0ACB7VMV0_DIOAL</name>
<reference evidence="2" key="1">
    <citation type="journal article" date="2022" name="Nat. Commun.">
        <title>Chromosome evolution and the genetic basis of agronomically important traits in greater yam.</title>
        <authorList>
            <person name="Bredeson J.V."/>
            <person name="Lyons J.B."/>
            <person name="Oniyinde I.O."/>
            <person name="Okereke N.R."/>
            <person name="Kolade O."/>
            <person name="Nnabue I."/>
            <person name="Nwadili C.O."/>
            <person name="Hribova E."/>
            <person name="Parker M."/>
            <person name="Nwogha J."/>
            <person name="Shu S."/>
            <person name="Carlson J."/>
            <person name="Kariba R."/>
            <person name="Muthemba S."/>
            <person name="Knop K."/>
            <person name="Barton G.J."/>
            <person name="Sherwood A.V."/>
            <person name="Lopez-Montes A."/>
            <person name="Asiedu R."/>
            <person name="Jamnadass R."/>
            <person name="Muchugi A."/>
            <person name="Goodstein D."/>
            <person name="Egesi C.N."/>
            <person name="Featherston J."/>
            <person name="Asfaw A."/>
            <person name="Simpson G.G."/>
            <person name="Dolezel J."/>
            <person name="Hendre P.S."/>
            <person name="Van Deynze A."/>
            <person name="Kumar P.L."/>
            <person name="Obidiegwu J.E."/>
            <person name="Bhattacharjee R."/>
            <person name="Rokhsar D.S."/>
        </authorList>
    </citation>
    <scope>NUCLEOTIDE SEQUENCE [LARGE SCALE GENOMIC DNA]</scope>
    <source>
        <strain evidence="2">cv. TDa95/00328</strain>
    </source>
</reference>
<keyword evidence="2" id="KW-1185">Reference proteome</keyword>
<organism evidence="1 2">
    <name type="scientific">Dioscorea alata</name>
    <name type="common">Purple yam</name>
    <dbReference type="NCBI Taxonomy" id="55571"/>
    <lineage>
        <taxon>Eukaryota</taxon>
        <taxon>Viridiplantae</taxon>
        <taxon>Streptophyta</taxon>
        <taxon>Embryophyta</taxon>
        <taxon>Tracheophyta</taxon>
        <taxon>Spermatophyta</taxon>
        <taxon>Magnoliopsida</taxon>
        <taxon>Liliopsida</taxon>
        <taxon>Dioscoreales</taxon>
        <taxon>Dioscoreaceae</taxon>
        <taxon>Dioscorea</taxon>
    </lineage>
</organism>
<protein>
    <submittedName>
        <fullName evidence="1">Uncharacterized protein</fullName>
    </submittedName>
</protein>
<evidence type="ECO:0000313" key="2">
    <source>
        <dbReference type="Proteomes" id="UP000827976"/>
    </source>
</evidence>
<gene>
    <name evidence="1" type="ORF">IHE45_08G126700</name>
</gene>
<sequence>MVQKTNTNPVDHLLIGLISLENLEQLQHSNVCLKFGLVRICVRRGLLSIHENCGKMRQHGNYADSGVNPMMAAQMHHMAAQKSQHNPGVNQFPGREGSLRAEDERQYIPKAEGQWQWDREASKPSNSLPSHMLDEGQGSEPSRPLYQGHRSESKLVLDKQTNKDLEIGYDDNNLPLTFDGLEQKFLQDFLKLTKEQQDAEDIENARHRERLSEINTQYQEKILTMRARQATQREEFLCKESQVRHQQYQQACMSNYPHNAGSNEAHGLGSASGPSSVIGDAHRAYPASHFDSYGERPDYPGGSRGRGYKSRGPYPGGRAYNSGGRYF</sequence>
<proteinExistence type="predicted"/>
<dbReference type="Proteomes" id="UP000827976">
    <property type="component" value="Chromosome 8"/>
</dbReference>
<evidence type="ECO:0000313" key="1">
    <source>
        <dbReference type="EMBL" id="KAH7675295.1"/>
    </source>
</evidence>
<accession>A0ACB7VMV0</accession>
<comment type="caution">
    <text evidence="1">The sequence shown here is derived from an EMBL/GenBank/DDBJ whole genome shotgun (WGS) entry which is preliminary data.</text>
</comment>